<reference evidence="1" key="1">
    <citation type="submission" date="2020-12" db="EMBL/GenBank/DDBJ databases">
        <title>Bacterial novel species Mucilaginibacter sp. SD-g isolated from soil.</title>
        <authorList>
            <person name="Jung H.-Y."/>
        </authorList>
    </citation>
    <scope>NUCLEOTIDE SEQUENCE</scope>
    <source>
        <strain evidence="1">SD-g</strain>
    </source>
</reference>
<name>A0A934ULZ9_9SPHI</name>
<gene>
    <name evidence="1" type="ORF">I5M19_06225</name>
</gene>
<dbReference type="AlphaFoldDB" id="A0A934ULZ9"/>
<proteinExistence type="predicted"/>
<dbReference type="EMBL" id="JAEHFW010000001">
    <property type="protein sequence ID" value="MBK0378894.1"/>
    <property type="molecule type" value="Genomic_DNA"/>
</dbReference>
<dbReference type="Proteomes" id="UP000613193">
    <property type="component" value="Unassembled WGS sequence"/>
</dbReference>
<accession>A0A934ULZ9</accession>
<dbReference type="RefSeq" id="WP_200065341.1">
    <property type="nucleotide sequence ID" value="NZ_JAEHFW010000001.1"/>
</dbReference>
<evidence type="ECO:0000313" key="1">
    <source>
        <dbReference type="EMBL" id="MBK0378894.1"/>
    </source>
</evidence>
<comment type="caution">
    <text evidence="1">The sequence shown here is derived from an EMBL/GenBank/DDBJ whole genome shotgun (WGS) entry which is preliminary data.</text>
</comment>
<keyword evidence="2" id="KW-1185">Reference proteome</keyword>
<sequence length="65" mass="6941">MQKFNKLSRSEMKNVMGGLVDPGDKCDSGCVTSSDCTGKKCTSCKNVANGKTDSNGNPLYDRQCS</sequence>
<protein>
    <submittedName>
        <fullName evidence="1">Uncharacterized protein</fullName>
    </submittedName>
</protein>
<organism evidence="1 2">
    <name type="scientific">Mucilaginibacter segetis</name>
    <dbReference type="NCBI Taxonomy" id="2793071"/>
    <lineage>
        <taxon>Bacteria</taxon>
        <taxon>Pseudomonadati</taxon>
        <taxon>Bacteroidota</taxon>
        <taxon>Sphingobacteriia</taxon>
        <taxon>Sphingobacteriales</taxon>
        <taxon>Sphingobacteriaceae</taxon>
        <taxon>Mucilaginibacter</taxon>
    </lineage>
</organism>
<evidence type="ECO:0000313" key="2">
    <source>
        <dbReference type="Proteomes" id="UP000613193"/>
    </source>
</evidence>